<dbReference type="AlphaFoldDB" id="A0A839RT68"/>
<accession>A0A839RT68</accession>
<organism evidence="1 2">
    <name type="scientific">Hoyosella altamirensis</name>
    <dbReference type="NCBI Taxonomy" id="616997"/>
    <lineage>
        <taxon>Bacteria</taxon>
        <taxon>Bacillati</taxon>
        <taxon>Actinomycetota</taxon>
        <taxon>Actinomycetes</taxon>
        <taxon>Mycobacteriales</taxon>
        <taxon>Hoyosellaceae</taxon>
        <taxon>Hoyosella</taxon>
    </lineage>
</organism>
<dbReference type="EMBL" id="JACHWS010000003">
    <property type="protein sequence ID" value="MBB3039386.1"/>
    <property type="molecule type" value="Genomic_DNA"/>
</dbReference>
<protein>
    <submittedName>
        <fullName evidence="1">Uncharacterized protein</fullName>
    </submittedName>
</protein>
<evidence type="ECO:0000313" key="2">
    <source>
        <dbReference type="Proteomes" id="UP000567922"/>
    </source>
</evidence>
<gene>
    <name evidence="1" type="ORF">FHU29_003855</name>
</gene>
<dbReference type="Proteomes" id="UP000567922">
    <property type="component" value="Unassembled WGS sequence"/>
</dbReference>
<proteinExistence type="predicted"/>
<name>A0A839RT68_9ACTN</name>
<sequence length="62" mass="7452">MQRAVVAGELSLDRLDRYRKLLRESEWAATRGDARQASKRRKTDKAITRELRAMYRFRGRQR</sequence>
<reference evidence="1 2" key="1">
    <citation type="submission" date="2020-08" db="EMBL/GenBank/DDBJ databases">
        <title>Sequencing the genomes of 1000 actinobacteria strains.</title>
        <authorList>
            <person name="Klenk H.-P."/>
        </authorList>
    </citation>
    <scope>NUCLEOTIDE SEQUENCE [LARGE SCALE GENOMIC DNA]</scope>
    <source>
        <strain evidence="1 2">DSM 45258</strain>
    </source>
</reference>
<comment type="caution">
    <text evidence="1">The sequence shown here is derived from an EMBL/GenBank/DDBJ whole genome shotgun (WGS) entry which is preliminary data.</text>
</comment>
<evidence type="ECO:0000313" key="1">
    <source>
        <dbReference type="EMBL" id="MBB3039386.1"/>
    </source>
</evidence>
<dbReference type="RefSeq" id="WP_064441909.1">
    <property type="nucleotide sequence ID" value="NZ_BDDI01000016.1"/>
</dbReference>
<keyword evidence="2" id="KW-1185">Reference proteome</keyword>